<organism evidence="1 2">
    <name type="scientific">Erythrobacter aureus</name>
    <dbReference type="NCBI Taxonomy" id="2182384"/>
    <lineage>
        <taxon>Bacteria</taxon>
        <taxon>Pseudomonadati</taxon>
        <taxon>Pseudomonadota</taxon>
        <taxon>Alphaproteobacteria</taxon>
        <taxon>Sphingomonadales</taxon>
        <taxon>Erythrobacteraceae</taxon>
        <taxon>Erythrobacter/Porphyrobacter group</taxon>
        <taxon>Erythrobacter</taxon>
    </lineage>
</organism>
<dbReference type="Pfam" id="PF12096">
    <property type="entry name" value="DUF3572"/>
    <property type="match status" value="1"/>
</dbReference>
<accession>A0A345YHP9</accession>
<dbReference type="OrthoDB" id="7356934at2"/>
<dbReference type="KEGG" id="err:DVR09_03560"/>
<evidence type="ECO:0000313" key="2">
    <source>
        <dbReference type="Proteomes" id="UP000254508"/>
    </source>
</evidence>
<dbReference type="AlphaFoldDB" id="A0A345YHP9"/>
<reference evidence="2" key="1">
    <citation type="submission" date="2018-07" db="EMBL/GenBank/DDBJ databases">
        <title>Genome sequence of Erythrobacter strain YH-07, an antagonistic bacterium isolated from Yellow Sea.</title>
        <authorList>
            <person name="Tang T."/>
            <person name="Liu Q."/>
            <person name="Sun X."/>
        </authorList>
    </citation>
    <scope>NUCLEOTIDE SEQUENCE [LARGE SCALE GENOMIC DNA]</scope>
    <source>
        <strain evidence="2">YH-07</strain>
    </source>
</reference>
<evidence type="ECO:0000313" key="1">
    <source>
        <dbReference type="EMBL" id="AXK43451.1"/>
    </source>
</evidence>
<name>A0A345YHP9_9SPHN</name>
<sequence length="138" mass="14556">MAIGLQHVAEQLTVEIVVLDNEDSLCHLAAPSRVSKGPYGKAGALTIIREPSGQETRTAEVLALEALGWALADEKRAERLLSLTGLTPDRLRNGLSDRGVQAAVLEFLANHEPDLVLAADALNTTPEALAAAARELAA</sequence>
<gene>
    <name evidence="1" type="ORF">DVR09_03560</name>
</gene>
<dbReference type="InterPro" id="IPR021955">
    <property type="entry name" value="DUF3572"/>
</dbReference>
<keyword evidence="2" id="KW-1185">Reference proteome</keyword>
<dbReference type="Proteomes" id="UP000254508">
    <property type="component" value="Chromosome"/>
</dbReference>
<dbReference type="EMBL" id="CP031357">
    <property type="protein sequence ID" value="AXK43451.1"/>
    <property type="molecule type" value="Genomic_DNA"/>
</dbReference>
<proteinExistence type="predicted"/>
<protein>
    <submittedName>
        <fullName evidence="1">DUF3572 family protein</fullName>
    </submittedName>
</protein>